<evidence type="ECO:0000313" key="2">
    <source>
        <dbReference type="EMBL" id="KZV38331.1"/>
    </source>
</evidence>
<dbReference type="AlphaFoldDB" id="A0A2Z7BUT7"/>
<dbReference type="Proteomes" id="UP000250235">
    <property type="component" value="Unassembled WGS sequence"/>
</dbReference>
<sequence length="94" mass="10286">MAIPLVFQAKAMSIRLLLTALAFVFAATLFMYFDKVKISSTSTQSVRNQTLVLGNKFGRRRIPGGSMWPEISVGDGCYDRLSSGGQIILWLVAG</sequence>
<evidence type="ECO:0000256" key="1">
    <source>
        <dbReference type="SAM" id="Phobius"/>
    </source>
</evidence>
<organism evidence="2 3">
    <name type="scientific">Dorcoceras hygrometricum</name>
    <dbReference type="NCBI Taxonomy" id="472368"/>
    <lineage>
        <taxon>Eukaryota</taxon>
        <taxon>Viridiplantae</taxon>
        <taxon>Streptophyta</taxon>
        <taxon>Embryophyta</taxon>
        <taxon>Tracheophyta</taxon>
        <taxon>Spermatophyta</taxon>
        <taxon>Magnoliopsida</taxon>
        <taxon>eudicotyledons</taxon>
        <taxon>Gunneridae</taxon>
        <taxon>Pentapetalae</taxon>
        <taxon>asterids</taxon>
        <taxon>lamiids</taxon>
        <taxon>Lamiales</taxon>
        <taxon>Gesneriaceae</taxon>
        <taxon>Didymocarpoideae</taxon>
        <taxon>Trichosporeae</taxon>
        <taxon>Loxocarpinae</taxon>
        <taxon>Dorcoceras</taxon>
    </lineage>
</organism>
<feature type="transmembrane region" description="Helical" evidence="1">
    <location>
        <begin position="12"/>
        <end position="33"/>
    </location>
</feature>
<name>A0A2Z7BUT7_9LAMI</name>
<keyword evidence="1" id="KW-0472">Membrane</keyword>
<evidence type="ECO:0000313" key="3">
    <source>
        <dbReference type="Proteomes" id="UP000250235"/>
    </source>
</evidence>
<reference evidence="2 3" key="1">
    <citation type="journal article" date="2015" name="Proc. Natl. Acad. Sci. U.S.A.">
        <title>The resurrection genome of Boea hygrometrica: A blueprint for survival of dehydration.</title>
        <authorList>
            <person name="Xiao L."/>
            <person name="Yang G."/>
            <person name="Zhang L."/>
            <person name="Yang X."/>
            <person name="Zhao S."/>
            <person name="Ji Z."/>
            <person name="Zhou Q."/>
            <person name="Hu M."/>
            <person name="Wang Y."/>
            <person name="Chen M."/>
            <person name="Xu Y."/>
            <person name="Jin H."/>
            <person name="Xiao X."/>
            <person name="Hu G."/>
            <person name="Bao F."/>
            <person name="Hu Y."/>
            <person name="Wan P."/>
            <person name="Li L."/>
            <person name="Deng X."/>
            <person name="Kuang T."/>
            <person name="Xiang C."/>
            <person name="Zhu J.K."/>
            <person name="Oliver M.J."/>
            <person name="He Y."/>
        </authorList>
    </citation>
    <scope>NUCLEOTIDE SEQUENCE [LARGE SCALE GENOMIC DNA]</scope>
    <source>
        <strain evidence="3">cv. XS01</strain>
    </source>
</reference>
<proteinExistence type="predicted"/>
<gene>
    <name evidence="2" type="ORF">F511_25818</name>
</gene>
<dbReference type="EMBL" id="KV001976">
    <property type="protein sequence ID" value="KZV38331.1"/>
    <property type="molecule type" value="Genomic_DNA"/>
</dbReference>
<accession>A0A2Z7BUT7</accession>
<keyword evidence="1" id="KW-1133">Transmembrane helix</keyword>
<protein>
    <submittedName>
        <fullName evidence="2">Uncharacterized protein</fullName>
    </submittedName>
</protein>
<keyword evidence="1" id="KW-0812">Transmembrane</keyword>
<keyword evidence="3" id="KW-1185">Reference proteome</keyword>